<dbReference type="Proteomes" id="UP000085678">
    <property type="component" value="Unplaced"/>
</dbReference>
<feature type="region of interest" description="Disordered" evidence="3">
    <location>
        <begin position="107"/>
        <end position="161"/>
    </location>
</feature>
<proteinExistence type="inferred from homology"/>
<dbReference type="STRING" id="7574.A0A1S3HW27"/>
<dbReference type="OrthoDB" id="5373615at2759"/>
<dbReference type="OMA" id="PACMSVQ"/>
<dbReference type="PANTHER" id="PTHR31796:SF2">
    <property type="entry name" value="SUZ DOMAIN-CONTAINING PROTEIN 1"/>
    <property type="match status" value="1"/>
</dbReference>
<evidence type="ECO:0000256" key="1">
    <source>
        <dbReference type="ARBA" id="ARBA00007124"/>
    </source>
</evidence>
<dbReference type="InParanoid" id="A0A1S3HW27"/>
<evidence type="ECO:0000259" key="5">
    <source>
        <dbReference type="PROSITE" id="PS51938"/>
    </source>
</evidence>
<evidence type="ECO:0000256" key="3">
    <source>
        <dbReference type="SAM" id="MobiDB-lite"/>
    </source>
</evidence>
<gene>
    <name evidence="7" type="primary">LOC106157984</name>
</gene>
<name>A0A1S3HW27_LINAN</name>
<dbReference type="InterPro" id="IPR024642">
    <property type="entry name" value="SUZ-C"/>
</dbReference>
<dbReference type="PANTHER" id="PTHR31796">
    <property type="entry name" value="SUZ DOMAIN-CONTAINING PROTEIN 1"/>
    <property type="match status" value="1"/>
</dbReference>
<dbReference type="AlphaFoldDB" id="A0A1S3HW27"/>
<dbReference type="PROSITE" id="PS51938">
    <property type="entry name" value="SUZ_C"/>
    <property type="match status" value="1"/>
</dbReference>
<reference evidence="7" key="1">
    <citation type="submission" date="2025-08" db="UniProtKB">
        <authorList>
            <consortium name="RefSeq"/>
        </authorList>
    </citation>
    <scope>IDENTIFICATION</scope>
    <source>
        <tissue evidence="7">Gonads</tissue>
    </source>
</reference>
<evidence type="ECO:0000256" key="2">
    <source>
        <dbReference type="ARBA" id="ARBA00044802"/>
    </source>
</evidence>
<dbReference type="RefSeq" id="XP_013389264.1">
    <property type="nucleotide sequence ID" value="XM_013533810.1"/>
</dbReference>
<comment type="similarity">
    <text evidence="1">Belongs to the SZRD1 family.</text>
</comment>
<dbReference type="PROSITE" id="PS51673">
    <property type="entry name" value="SUZ"/>
    <property type="match status" value="1"/>
</dbReference>
<feature type="compositionally biased region" description="Basic and acidic residues" evidence="3">
    <location>
        <begin position="122"/>
        <end position="131"/>
    </location>
</feature>
<dbReference type="KEGG" id="lak:106157984"/>
<accession>A0A1S3HW27</accession>
<dbReference type="InterPro" id="IPR039228">
    <property type="entry name" value="SZRD1"/>
</dbReference>
<evidence type="ECO:0000259" key="4">
    <source>
        <dbReference type="PROSITE" id="PS51673"/>
    </source>
</evidence>
<organism evidence="6 7">
    <name type="scientific">Lingula anatina</name>
    <name type="common">Brachiopod</name>
    <name type="synonym">Lingula unguis</name>
    <dbReference type="NCBI Taxonomy" id="7574"/>
    <lineage>
        <taxon>Eukaryota</taxon>
        <taxon>Metazoa</taxon>
        <taxon>Spiralia</taxon>
        <taxon>Lophotrochozoa</taxon>
        <taxon>Brachiopoda</taxon>
        <taxon>Linguliformea</taxon>
        <taxon>Lingulata</taxon>
        <taxon>Lingulida</taxon>
        <taxon>Linguloidea</taxon>
        <taxon>Lingulidae</taxon>
        <taxon>Lingula</taxon>
    </lineage>
</organism>
<dbReference type="Pfam" id="PF12752">
    <property type="entry name" value="SUZ"/>
    <property type="match status" value="1"/>
</dbReference>
<protein>
    <recommendedName>
        <fullName evidence="2">SUZ RNA-binding domain-containing</fullName>
    </recommendedName>
</protein>
<evidence type="ECO:0000313" key="7">
    <source>
        <dbReference type="RefSeq" id="XP_013389264.1"/>
    </source>
</evidence>
<dbReference type="InterPro" id="IPR024771">
    <property type="entry name" value="SUZ"/>
</dbReference>
<feature type="compositionally biased region" description="Polar residues" evidence="3">
    <location>
        <begin position="73"/>
        <end position="82"/>
    </location>
</feature>
<dbReference type="Pfam" id="PF12901">
    <property type="entry name" value="SUZ-C"/>
    <property type="match status" value="1"/>
</dbReference>
<sequence length="161" mass="18127">MAEEEDVLDSWEDLGDNEEAIDKKIEKMKTKIKADESIRNRDADDFTIPKLEEDTVRTQYQPAVRILKRNPNPVETQANGSANRDAKPMKTLEQREAEYAEVRARIFGTDGGSGDGEPSTVELERTPRLLEHQMNNVRLSDNVVLRQPKGPDGTKGFGSKT</sequence>
<feature type="domain" description="SUZ" evidence="4">
    <location>
        <begin position="47"/>
        <end position="111"/>
    </location>
</feature>
<feature type="region of interest" description="Disordered" evidence="3">
    <location>
        <begin position="70"/>
        <end position="90"/>
    </location>
</feature>
<dbReference type="GeneID" id="106157984"/>
<keyword evidence="6" id="KW-1185">Reference proteome</keyword>
<evidence type="ECO:0000313" key="6">
    <source>
        <dbReference type="Proteomes" id="UP000085678"/>
    </source>
</evidence>
<feature type="domain" description="SUZ-C" evidence="5">
    <location>
        <begin position="117"/>
        <end position="161"/>
    </location>
</feature>